<accession>A0A4R5PJS2</accession>
<dbReference type="RefSeq" id="WP_133284641.1">
    <property type="nucleotide sequence ID" value="NZ_SMSI01000002.1"/>
</dbReference>
<organism evidence="1 2">
    <name type="scientific">Pseudohoeflea suaedae</name>
    <dbReference type="NCBI Taxonomy" id="877384"/>
    <lineage>
        <taxon>Bacteria</taxon>
        <taxon>Pseudomonadati</taxon>
        <taxon>Pseudomonadota</taxon>
        <taxon>Alphaproteobacteria</taxon>
        <taxon>Hyphomicrobiales</taxon>
        <taxon>Rhizobiaceae</taxon>
        <taxon>Pseudohoeflea</taxon>
    </lineage>
</organism>
<dbReference type="OrthoDB" id="5298197at2"/>
<keyword evidence="2" id="KW-1185">Reference proteome</keyword>
<protein>
    <submittedName>
        <fullName evidence="1">DUF1850 domain-containing protein</fullName>
    </submittedName>
</protein>
<dbReference type="Proteomes" id="UP000295131">
    <property type="component" value="Unassembled WGS sequence"/>
</dbReference>
<name>A0A4R5PJS2_9HYPH</name>
<gene>
    <name evidence="1" type="ORF">E2A64_11560</name>
</gene>
<evidence type="ECO:0000313" key="2">
    <source>
        <dbReference type="Proteomes" id="UP000295131"/>
    </source>
</evidence>
<sequence length="125" mass="13203">MPVGLCIASAGKTVFVAATAFSLSWVHSVERTEWREDWVVSDQALVLTQARVKGSGAGMDPGPGARLDDGWWIWEPALPPQPDMRLAASGATVSAWELCHAKGCLALGAKAGDGIRLWPCEGDAS</sequence>
<reference evidence="1 2" key="1">
    <citation type="journal article" date="2013" name="Int. J. Syst. Evol. Microbiol.">
        <title>Hoeflea suaedae sp. nov., an endophytic bacterium isolated from the root of the halophyte Suaeda maritima.</title>
        <authorList>
            <person name="Chung E.J."/>
            <person name="Park J.A."/>
            <person name="Pramanik P."/>
            <person name="Bibi F."/>
            <person name="Jeon C.O."/>
            <person name="Chung Y.R."/>
        </authorList>
    </citation>
    <scope>NUCLEOTIDE SEQUENCE [LARGE SCALE GENOMIC DNA]</scope>
    <source>
        <strain evidence="1 2">YC6898</strain>
    </source>
</reference>
<proteinExistence type="predicted"/>
<dbReference type="EMBL" id="SMSI01000002">
    <property type="protein sequence ID" value="TDH35941.1"/>
    <property type="molecule type" value="Genomic_DNA"/>
</dbReference>
<dbReference type="InterPro" id="IPR015001">
    <property type="entry name" value="DUF1850"/>
</dbReference>
<evidence type="ECO:0000313" key="1">
    <source>
        <dbReference type="EMBL" id="TDH35941.1"/>
    </source>
</evidence>
<dbReference type="AlphaFoldDB" id="A0A4R5PJS2"/>
<dbReference type="Pfam" id="PF08905">
    <property type="entry name" value="DUF1850"/>
    <property type="match status" value="1"/>
</dbReference>
<comment type="caution">
    <text evidence="1">The sequence shown here is derived from an EMBL/GenBank/DDBJ whole genome shotgun (WGS) entry which is preliminary data.</text>
</comment>